<evidence type="ECO:0000313" key="1">
    <source>
        <dbReference type="EMBL" id="TKW55412.1"/>
    </source>
</evidence>
<keyword evidence="2" id="KW-1185">Reference proteome</keyword>
<dbReference type="AlphaFoldDB" id="A0A4U6XJ39"/>
<dbReference type="EMBL" id="PJEX01000099">
    <property type="protein sequence ID" value="TKW55412.1"/>
    <property type="molecule type" value="Genomic_DNA"/>
</dbReference>
<protein>
    <submittedName>
        <fullName evidence="1">Uncharacterized protein</fullName>
    </submittedName>
</protein>
<gene>
    <name evidence="1" type="ORF">CTA1_9516</name>
</gene>
<comment type="caution">
    <text evidence="1">The sequence shown here is derived from an EMBL/GenBank/DDBJ whole genome shotgun (WGS) entry which is preliminary data.</text>
</comment>
<proteinExistence type="predicted"/>
<dbReference type="Proteomes" id="UP000310108">
    <property type="component" value="Unassembled WGS sequence"/>
</dbReference>
<sequence length="64" mass="6919">MLAFRHASCYEAAKPRKRLPLPESQCIGLLSTLAGDTRVADRFRVTVSATPPAEGTCRSEGDVN</sequence>
<organism evidence="1 2">
    <name type="scientific">Colletotrichum tanaceti</name>
    <dbReference type="NCBI Taxonomy" id="1306861"/>
    <lineage>
        <taxon>Eukaryota</taxon>
        <taxon>Fungi</taxon>
        <taxon>Dikarya</taxon>
        <taxon>Ascomycota</taxon>
        <taxon>Pezizomycotina</taxon>
        <taxon>Sordariomycetes</taxon>
        <taxon>Hypocreomycetidae</taxon>
        <taxon>Glomerellales</taxon>
        <taxon>Glomerellaceae</taxon>
        <taxon>Colletotrichum</taxon>
        <taxon>Colletotrichum destructivum species complex</taxon>
    </lineage>
</organism>
<accession>A0A4U6XJ39</accession>
<name>A0A4U6XJ39_9PEZI</name>
<reference evidence="1 2" key="1">
    <citation type="journal article" date="2019" name="PLoS ONE">
        <title>Comparative genome analysis indicates high evolutionary potential of pathogenicity genes in Colletotrichum tanaceti.</title>
        <authorList>
            <person name="Lelwala R.V."/>
            <person name="Korhonen P.K."/>
            <person name="Young N.D."/>
            <person name="Scott J.B."/>
            <person name="Ades P.A."/>
            <person name="Gasser R.B."/>
            <person name="Taylor P.W.J."/>
        </authorList>
    </citation>
    <scope>NUCLEOTIDE SEQUENCE [LARGE SCALE GENOMIC DNA]</scope>
    <source>
        <strain evidence="1">BRIP57314</strain>
    </source>
</reference>
<evidence type="ECO:0000313" key="2">
    <source>
        <dbReference type="Proteomes" id="UP000310108"/>
    </source>
</evidence>